<gene>
    <name evidence="1" type="ORF">M5X04_14595</name>
</gene>
<dbReference type="Proteomes" id="UP001527090">
    <property type="component" value="Unassembled WGS sequence"/>
</dbReference>
<proteinExistence type="predicted"/>
<dbReference type="RefSeq" id="WP_268632300.1">
    <property type="nucleotide sequence ID" value="NZ_JAMDLY010000012.1"/>
</dbReference>
<accession>A0ABT4E9X7</accession>
<reference evidence="1 2" key="1">
    <citation type="submission" date="2022-05" db="EMBL/GenBank/DDBJ databases">
        <title>Genome Sequencing of Bee-Associated Microbes.</title>
        <authorList>
            <person name="Dunlap C."/>
        </authorList>
    </citation>
    <scope>NUCLEOTIDE SEQUENCE [LARGE SCALE GENOMIC DNA]</scope>
    <source>
        <strain evidence="1 2">NRRL NRS-750</strain>
    </source>
</reference>
<sequence length="46" mass="5166">MDWKAATTLQLCVAILDDMATEIDIEKAGNELYKRLQEGKGHEMQG</sequence>
<dbReference type="EMBL" id="JAMDLY010000012">
    <property type="protein sequence ID" value="MCY9530548.1"/>
    <property type="molecule type" value="Genomic_DNA"/>
</dbReference>
<name>A0ABT4E9X7_PAEAL</name>
<comment type="caution">
    <text evidence="1">The sequence shown here is derived from an EMBL/GenBank/DDBJ whole genome shotgun (WGS) entry which is preliminary data.</text>
</comment>
<evidence type="ECO:0000313" key="1">
    <source>
        <dbReference type="EMBL" id="MCY9530548.1"/>
    </source>
</evidence>
<evidence type="ECO:0000313" key="2">
    <source>
        <dbReference type="Proteomes" id="UP001527090"/>
    </source>
</evidence>
<keyword evidence="2" id="KW-1185">Reference proteome</keyword>
<protein>
    <submittedName>
        <fullName evidence="1">Uncharacterized protein</fullName>
    </submittedName>
</protein>
<organism evidence="1 2">
    <name type="scientific">Paenibacillus alvei</name>
    <name type="common">Bacillus alvei</name>
    <dbReference type="NCBI Taxonomy" id="44250"/>
    <lineage>
        <taxon>Bacteria</taxon>
        <taxon>Bacillati</taxon>
        <taxon>Bacillota</taxon>
        <taxon>Bacilli</taxon>
        <taxon>Bacillales</taxon>
        <taxon>Paenibacillaceae</taxon>
        <taxon>Paenibacillus</taxon>
    </lineage>
</organism>